<keyword evidence="1" id="KW-0175">Coiled coil</keyword>
<evidence type="ECO:0000256" key="1">
    <source>
        <dbReference type="SAM" id="Coils"/>
    </source>
</evidence>
<name>A0ABR9TT67_9NOSO</name>
<dbReference type="Gene3D" id="1.20.1600.10">
    <property type="entry name" value="Outer membrane efflux proteins (OEP)"/>
    <property type="match status" value="1"/>
</dbReference>
<accession>A0ABR9TT67</accession>
<proteinExistence type="predicted"/>
<dbReference type="SUPFAM" id="SSF56954">
    <property type="entry name" value="Outer membrane efflux proteins (OEP)"/>
    <property type="match status" value="1"/>
</dbReference>
<keyword evidence="3" id="KW-1185">Reference proteome</keyword>
<protein>
    <submittedName>
        <fullName evidence="2">TolC family protein</fullName>
    </submittedName>
</protein>
<dbReference type="RefSeq" id="WP_194040490.1">
    <property type="nucleotide sequence ID" value="NZ_JADEXF010000018.1"/>
</dbReference>
<evidence type="ECO:0000313" key="2">
    <source>
        <dbReference type="EMBL" id="MBE9103586.1"/>
    </source>
</evidence>
<dbReference type="Proteomes" id="UP000647836">
    <property type="component" value="Unassembled WGS sequence"/>
</dbReference>
<organism evidence="2 3">
    <name type="scientific">Nostoc cf. edaphicum LEGE 07299</name>
    <dbReference type="NCBI Taxonomy" id="2777974"/>
    <lineage>
        <taxon>Bacteria</taxon>
        <taxon>Bacillati</taxon>
        <taxon>Cyanobacteriota</taxon>
        <taxon>Cyanophyceae</taxon>
        <taxon>Nostocales</taxon>
        <taxon>Nostocaceae</taxon>
        <taxon>Nostoc</taxon>
    </lineage>
</organism>
<evidence type="ECO:0000313" key="3">
    <source>
        <dbReference type="Proteomes" id="UP000647836"/>
    </source>
</evidence>
<reference evidence="2 3" key="1">
    <citation type="submission" date="2020-10" db="EMBL/GenBank/DDBJ databases">
        <authorList>
            <person name="Castelo-Branco R."/>
            <person name="Eusebio N."/>
            <person name="Adriana R."/>
            <person name="Vieira A."/>
            <person name="Brugerolle De Fraissinette N."/>
            <person name="Rezende De Castro R."/>
            <person name="Schneider M.P."/>
            <person name="Vasconcelos V."/>
            <person name="Leao P.N."/>
        </authorList>
    </citation>
    <scope>NUCLEOTIDE SEQUENCE [LARGE SCALE GENOMIC DNA]</scope>
    <source>
        <strain evidence="2 3">LEGE 07299</strain>
    </source>
</reference>
<sequence>MPLLLDRAAIAIADLQVKLAQMQRDRAQLNDTIREKIYLAIFDLDDAKREFQISQEVAKRSSQRMQLIEVEYRLGQGTTNSFLSETSSLDKEKATTYRAWTQLRSRLEKVKLLVLGIDGL</sequence>
<gene>
    <name evidence="2" type="ORF">IQ229_01080</name>
</gene>
<comment type="caution">
    <text evidence="2">The sequence shown here is derived from an EMBL/GenBank/DDBJ whole genome shotgun (WGS) entry which is preliminary data.</text>
</comment>
<feature type="coiled-coil region" evidence="1">
    <location>
        <begin position="5"/>
        <end position="32"/>
    </location>
</feature>
<dbReference type="EMBL" id="JADEXF010000018">
    <property type="protein sequence ID" value="MBE9103586.1"/>
    <property type="molecule type" value="Genomic_DNA"/>
</dbReference>